<feature type="domain" description="MACPF" evidence="1">
    <location>
        <begin position="19"/>
        <end position="335"/>
    </location>
</feature>
<dbReference type="InterPro" id="IPR020864">
    <property type="entry name" value="MACPF"/>
</dbReference>
<dbReference type="AlphaFoldDB" id="A0A344UCP7"/>
<dbReference type="Pfam" id="PF01823">
    <property type="entry name" value="MACPF"/>
    <property type="match status" value="1"/>
</dbReference>
<gene>
    <name evidence="2" type="ORF">DK843_01165</name>
</gene>
<proteinExistence type="predicted"/>
<sequence length="553" mass="60833">MAFQEMPFDYNATKGLSMASAANAGQLGNLPGVTSMGMGYDVNGLYASPESLLGQPLFDFGSELDTIEIENRSYTFPRVMHVHTYFHSDFKQDVSKEIEEYREKMGQHVGVSGRYKLFSASLNVDFTTTDQQLTEITYSATRESHVLWYISLPGAASLRAMLRRDFRDDLNNPNMPAMELFRRYGPYYVSEAAVGGRLDYSAASKTLKMESSESLSTTAEMSYKALVGEIKIEHGSEMEKQVNSFRSNSTIRLTATGGKPGMTDRILHGPDSQLAFSQWAESLLDYATLMDFSTESLQPIWALADKPERRAELEDAFPEFMKQSQQSIPKVDKVLLMDARPPMVKAGEDSGSGASEDLAVFNPSTSNGYKMVGQFGQRNHASVADGHAPIFKDLFDLGVLKAPVGWQRVWDDAGSGKSKDYACWRAIPPQGYRALGDVMMLATSGYNPPNLPDYVCVHQSLCADVQTLQNRVWWDKGTGARKDVSLWQPGAGGAVASSCFVGVPNYNNPPNAGDIERLRGSVACVKTSAIASTQEMKTVLSQHQGMEALMAKL</sequence>
<name>A0A344UCP7_9NEIS</name>
<protein>
    <recommendedName>
        <fullName evidence="1">MACPF domain-containing protein</fullName>
    </recommendedName>
</protein>
<dbReference type="Proteomes" id="UP000252038">
    <property type="component" value="Chromosome"/>
</dbReference>
<evidence type="ECO:0000313" key="2">
    <source>
        <dbReference type="EMBL" id="AXE33045.1"/>
    </source>
</evidence>
<dbReference type="PANTHER" id="PTHR48219:SF2">
    <property type="entry name" value="VACUOLAR PROTEIN SORTING-ASSOCIATED PROTEIN 62"/>
    <property type="match status" value="1"/>
</dbReference>
<evidence type="ECO:0000259" key="1">
    <source>
        <dbReference type="PROSITE" id="PS51412"/>
    </source>
</evidence>
<organism evidence="2 3">
    <name type="scientific">Chromobacterium phragmitis</name>
    <dbReference type="NCBI Taxonomy" id="2202141"/>
    <lineage>
        <taxon>Bacteria</taxon>
        <taxon>Pseudomonadati</taxon>
        <taxon>Pseudomonadota</taxon>
        <taxon>Betaproteobacteria</taxon>
        <taxon>Neisseriales</taxon>
        <taxon>Chromobacteriaceae</taxon>
        <taxon>Chromobacterium</taxon>
    </lineage>
</organism>
<dbReference type="Pfam" id="PF06101">
    <property type="entry name" value="Vps62"/>
    <property type="match status" value="1"/>
</dbReference>
<accession>A0A344UCP7</accession>
<dbReference type="InterPro" id="IPR009291">
    <property type="entry name" value="Vps62"/>
</dbReference>
<dbReference type="EMBL" id="CP029554">
    <property type="protein sequence ID" value="AXE33045.1"/>
    <property type="molecule type" value="Genomic_DNA"/>
</dbReference>
<evidence type="ECO:0000313" key="3">
    <source>
        <dbReference type="Proteomes" id="UP000252038"/>
    </source>
</evidence>
<dbReference type="PANTHER" id="PTHR48219">
    <property type="entry name" value="VACUOLAR PROTEIN SORTING-ASSOCIATED PROTEIN 62-RELATED"/>
    <property type="match status" value="1"/>
</dbReference>
<reference evidence="2 3" key="1">
    <citation type="submission" date="2018-05" db="EMBL/GenBank/DDBJ databases">
        <title>Genome sequencing, assembly and analysis of the novel insecticidal bacterium, Chromobacterium phragmitis.</title>
        <authorList>
            <person name="Sparks M.E."/>
            <person name="Blackburn M.B."/>
            <person name="Gundersen-Rindal D.E."/>
        </authorList>
    </citation>
    <scope>NUCLEOTIDE SEQUENCE [LARGE SCALE GENOMIC DNA]</scope>
    <source>
        <strain evidence="2">IIBBL 274-1</strain>
    </source>
</reference>
<dbReference type="PROSITE" id="PS51412">
    <property type="entry name" value="MACPF_2"/>
    <property type="match status" value="1"/>
</dbReference>
<dbReference type="KEGG" id="chrb:DK843_01165"/>